<dbReference type="AlphaFoldDB" id="A0A1M7YNH5"/>
<dbReference type="OrthoDB" id="9802612at2"/>
<evidence type="ECO:0000313" key="2">
    <source>
        <dbReference type="Proteomes" id="UP000184612"/>
    </source>
</evidence>
<accession>A0A1M7YNH5</accession>
<reference evidence="1 2" key="1">
    <citation type="submission" date="2016-12" db="EMBL/GenBank/DDBJ databases">
        <authorList>
            <person name="Song W.-J."/>
            <person name="Kurnit D.M."/>
        </authorList>
    </citation>
    <scope>NUCLEOTIDE SEQUENCE [LARGE SCALE GENOMIC DNA]</scope>
    <source>
        <strain evidence="1 2">DSM 12503</strain>
    </source>
</reference>
<gene>
    <name evidence="1" type="ORF">SAMN02745217_04610</name>
</gene>
<protein>
    <recommendedName>
        <fullName evidence="3">Transcriptional regulator, AbiEi antitoxin, Type IV TA system</fullName>
    </recommendedName>
</protein>
<keyword evidence="2" id="KW-1185">Reference proteome</keyword>
<proteinExistence type="predicted"/>
<dbReference type="Proteomes" id="UP000184612">
    <property type="component" value="Unassembled WGS sequence"/>
</dbReference>
<name>A0A1M7YNH5_9FIRM</name>
<dbReference type="EMBL" id="FRFD01000018">
    <property type="protein sequence ID" value="SHO54155.1"/>
    <property type="molecule type" value="Genomic_DNA"/>
</dbReference>
<evidence type="ECO:0000313" key="1">
    <source>
        <dbReference type="EMBL" id="SHO54155.1"/>
    </source>
</evidence>
<organism evidence="1 2">
    <name type="scientific">Anaerocolumna xylanovorans DSM 12503</name>
    <dbReference type="NCBI Taxonomy" id="1121345"/>
    <lineage>
        <taxon>Bacteria</taxon>
        <taxon>Bacillati</taxon>
        <taxon>Bacillota</taxon>
        <taxon>Clostridia</taxon>
        <taxon>Lachnospirales</taxon>
        <taxon>Lachnospiraceae</taxon>
        <taxon>Anaerocolumna</taxon>
    </lineage>
</organism>
<sequence length="229" mass="26586">MEQAGYGQYIADNIRSFPFGVPIYTDEIARDVAGQFRIELDQAKILVNVNLKRIADNNGLERYQKGIYYKAQETPFGKTKLNTAQVMRDMYLVRDGQRIGYETGHSFFNRIGLTTQLPKYKTYATNAFRQKGNRVEEKLGVILRRPQAEVTNENYHYLQFLDVIENREKIAVDALEPEQTLLEYIRQNELDYFRLAGYASQYYRKEVLLRLGELAAGALIETTYRPEGI</sequence>
<dbReference type="RefSeq" id="WP_073591213.1">
    <property type="nucleotide sequence ID" value="NZ_FRFD01000018.1"/>
</dbReference>
<dbReference type="STRING" id="1121345.SAMN02745217_04610"/>
<evidence type="ECO:0008006" key="3">
    <source>
        <dbReference type="Google" id="ProtNLM"/>
    </source>
</evidence>